<organism evidence="2 3">
    <name type="scientific">Zingiber officinale</name>
    <name type="common">Ginger</name>
    <name type="synonym">Amomum zingiber</name>
    <dbReference type="NCBI Taxonomy" id="94328"/>
    <lineage>
        <taxon>Eukaryota</taxon>
        <taxon>Viridiplantae</taxon>
        <taxon>Streptophyta</taxon>
        <taxon>Embryophyta</taxon>
        <taxon>Tracheophyta</taxon>
        <taxon>Spermatophyta</taxon>
        <taxon>Magnoliopsida</taxon>
        <taxon>Liliopsida</taxon>
        <taxon>Zingiberales</taxon>
        <taxon>Zingiberaceae</taxon>
        <taxon>Zingiber</taxon>
    </lineage>
</organism>
<sequence>MHGYDGTCIRSSHVNEVAVGDCNTTFKSAMPPDSLTISTSIERDYFTDLPSFPPPLSDALSVSDTWHSNVSSFMKQENLLGIGFQGAECEGDILNGTCLESVATGLLDPTDNVDSQGPIFPYFSSEEEINLTAETLQPPKWRNRIKQDDWNGIAELFVLFLYVFLVCLFTTNHPIVTQIGYQVSSSQSSLQINATTNGCSVAAMKPRTRARRGQATDPRSIAERVRGLSSAVV</sequence>
<protein>
    <submittedName>
        <fullName evidence="2">Uncharacterized protein</fullName>
    </submittedName>
</protein>
<keyword evidence="1" id="KW-1133">Transmembrane helix</keyword>
<evidence type="ECO:0000313" key="2">
    <source>
        <dbReference type="EMBL" id="KAG6497766.1"/>
    </source>
</evidence>
<keyword evidence="3" id="KW-1185">Reference proteome</keyword>
<keyword evidence="1" id="KW-0812">Transmembrane</keyword>
<keyword evidence="1" id="KW-0472">Membrane</keyword>
<feature type="transmembrane region" description="Helical" evidence="1">
    <location>
        <begin position="150"/>
        <end position="171"/>
    </location>
</feature>
<proteinExistence type="predicted"/>
<evidence type="ECO:0000313" key="3">
    <source>
        <dbReference type="Proteomes" id="UP000734854"/>
    </source>
</evidence>
<reference evidence="2 3" key="1">
    <citation type="submission" date="2020-08" db="EMBL/GenBank/DDBJ databases">
        <title>Plant Genome Project.</title>
        <authorList>
            <person name="Zhang R.-G."/>
        </authorList>
    </citation>
    <scope>NUCLEOTIDE SEQUENCE [LARGE SCALE GENOMIC DNA]</scope>
    <source>
        <tissue evidence="2">Rhizome</tissue>
    </source>
</reference>
<name>A0A8J5G0W5_ZINOF</name>
<dbReference type="AlphaFoldDB" id="A0A8J5G0W5"/>
<dbReference type="EMBL" id="JACMSC010000012">
    <property type="protein sequence ID" value="KAG6497766.1"/>
    <property type="molecule type" value="Genomic_DNA"/>
</dbReference>
<gene>
    <name evidence="2" type="ORF">ZIOFF_045672</name>
</gene>
<accession>A0A8J5G0W5</accession>
<dbReference type="Proteomes" id="UP000734854">
    <property type="component" value="Unassembled WGS sequence"/>
</dbReference>
<evidence type="ECO:0000256" key="1">
    <source>
        <dbReference type="SAM" id="Phobius"/>
    </source>
</evidence>
<comment type="caution">
    <text evidence="2">The sequence shown here is derived from an EMBL/GenBank/DDBJ whole genome shotgun (WGS) entry which is preliminary data.</text>
</comment>